<dbReference type="Gene3D" id="1.10.10.10">
    <property type="entry name" value="Winged helix-like DNA-binding domain superfamily/Winged helix DNA-binding domain"/>
    <property type="match status" value="1"/>
</dbReference>
<evidence type="ECO:0000259" key="5">
    <source>
        <dbReference type="PROSITE" id="PS50987"/>
    </source>
</evidence>
<organism evidence="6 7">
    <name type="scientific">Georgenia faecalis</name>
    <dbReference type="NCBI Taxonomy" id="2483799"/>
    <lineage>
        <taxon>Bacteria</taxon>
        <taxon>Bacillati</taxon>
        <taxon>Actinomycetota</taxon>
        <taxon>Actinomycetes</taxon>
        <taxon>Micrococcales</taxon>
        <taxon>Bogoriellaceae</taxon>
        <taxon>Georgenia</taxon>
    </lineage>
</organism>
<dbReference type="EMBL" id="JBHSGF010000005">
    <property type="protein sequence ID" value="MFC4555364.1"/>
    <property type="molecule type" value="Genomic_DNA"/>
</dbReference>
<dbReference type="InterPro" id="IPR051081">
    <property type="entry name" value="HTH_MetalResp_TranReg"/>
</dbReference>
<protein>
    <submittedName>
        <fullName evidence="6">ArsR/SmtB family transcription factor</fullName>
    </submittedName>
</protein>
<dbReference type="CDD" id="cd00090">
    <property type="entry name" value="HTH_ARSR"/>
    <property type="match status" value="1"/>
</dbReference>
<dbReference type="PRINTS" id="PR00778">
    <property type="entry name" value="HTHARSR"/>
</dbReference>
<feature type="domain" description="HTH arsR-type" evidence="5">
    <location>
        <begin position="1"/>
        <end position="93"/>
    </location>
</feature>
<evidence type="ECO:0000256" key="2">
    <source>
        <dbReference type="ARBA" id="ARBA00023125"/>
    </source>
</evidence>
<dbReference type="Pfam" id="PF01022">
    <property type="entry name" value="HTH_5"/>
    <property type="match status" value="1"/>
</dbReference>
<keyword evidence="3" id="KW-0804">Transcription</keyword>
<dbReference type="PROSITE" id="PS50987">
    <property type="entry name" value="HTH_ARSR_2"/>
    <property type="match status" value="1"/>
</dbReference>
<evidence type="ECO:0000313" key="7">
    <source>
        <dbReference type="Proteomes" id="UP001595955"/>
    </source>
</evidence>
<gene>
    <name evidence="6" type="ORF">ACFO3F_08895</name>
</gene>
<keyword evidence="1" id="KW-0805">Transcription regulation</keyword>
<dbReference type="PANTHER" id="PTHR33154">
    <property type="entry name" value="TRANSCRIPTIONAL REGULATOR, ARSR FAMILY"/>
    <property type="match status" value="1"/>
</dbReference>
<evidence type="ECO:0000256" key="1">
    <source>
        <dbReference type="ARBA" id="ARBA00023015"/>
    </source>
</evidence>
<dbReference type="InterPro" id="IPR001845">
    <property type="entry name" value="HTH_ArsR_DNA-bd_dom"/>
</dbReference>
<proteinExistence type="predicted"/>
<sequence>MDGARAIADPVRREILELLHATPLSAGSIAEHFAISRPAVSKHLRVLMECHVVEATVVGRQRIYALRTEPLAEVATYLTRLLSPAVPHQLDALATEVARTRRERRAAERAPTPATRKKESA</sequence>
<reference evidence="7" key="1">
    <citation type="journal article" date="2019" name="Int. J. Syst. Evol. Microbiol.">
        <title>The Global Catalogue of Microorganisms (GCM) 10K type strain sequencing project: providing services to taxonomists for standard genome sequencing and annotation.</title>
        <authorList>
            <consortium name="The Broad Institute Genomics Platform"/>
            <consortium name="The Broad Institute Genome Sequencing Center for Infectious Disease"/>
            <person name="Wu L."/>
            <person name="Ma J."/>
        </authorList>
    </citation>
    <scope>NUCLEOTIDE SEQUENCE [LARGE SCALE GENOMIC DNA]</scope>
    <source>
        <strain evidence="7">JCM 3369</strain>
    </source>
</reference>
<keyword evidence="7" id="KW-1185">Reference proteome</keyword>
<evidence type="ECO:0000256" key="3">
    <source>
        <dbReference type="ARBA" id="ARBA00023163"/>
    </source>
</evidence>
<dbReference type="RefSeq" id="WP_122823817.1">
    <property type="nucleotide sequence ID" value="NZ_CP033325.1"/>
</dbReference>
<dbReference type="Proteomes" id="UP001595955">
    <property type="component" value="Unassembled WGS sequence"/>
</dbReference>
<keyword evidence="2" id="KW-0238">DNA-binding</keyword>
<name>A0ABV9DC32_9MICO</name>
<dbReference type="SMART" id="SM00418">
    <property type="entry name" value="HTH_ARSR"/>
    <property type="match status" value="1"/>
</dbReference>
<dbReference type="InterPro" id="IPR036390">
    <property type="entry name" value="WH_DNA-bd_sf"/>
</dbReference>
<feature type="region of interest" description="Disordered" evidence="4">
    <location>
        <begin position="99"/>
        <end position="121"/>
    </location>
</feature>
<evidence type="ECO:0000313" key="6">
    <source>
        <dbReference type="EMBL" id="MFC4555364.1"/>
    </source>
</evidence>
<comment type="caution">
    <text evidence="6">The sequence shown here is derived from an EMBL/GenBank/DDBJ whole genome shotgun (WGS) entry which is preliminary data.</text>
</comment>
<dbReference type="InterPro" id="IPR036388">
    <property type="entry name" value="WH-like_DNA-bd_sf"/>
</dbReference>
<dbReference type="SUPFAM" id="SSF46785">
    <property type="entry name" value="Winged helix' DNA-binding domain"/>
    <property type="match status" value="1"/>
</dbReference>
<dbReference type="InterPro" id="IPR011991">
    <property type="entry name" value="ArsR-like_HTH"/>
</dbReference>
<accession>A0ABV9DC32</accession>
<dbReference type="PANTHER" id="PTHR33154:SF33">
    <property type="entry name" value="TRANSCRIPTIONAL REPRESSOR SDPR"/>
    <property type="match status" value="1"/>
</dbReference>
<dbReference type="NCBIfam" id="NF033788">
    <property type="entry name" value="HTH_metalloreg"/>
    <property type="match status" value="1"/>
</dbReference>
<evidence type="ECO:0000256" key="4">
    <source>
        <dbReference type="SAM" id="MobiDB-lite"/>
    </source>
</evidence>